<dbReference type="Proteomes" id="UP000248817">
    <property type="component" value="Unassembled WGS sequence"/>
</dbReference>
<dbReference type="GO" id="GO:0016740">
    <property type="term" value="F:transferase activity"/>
    <property type="evidence" value="ECO:0007669"/>
    <property type="project" value="UniProtKB-KW"/>
</dbReference>
<evidence type="ECO:0000313" key="7">
    <source>
        <dbReference type="Proteomes" id="UP000248817"/>
    </source>
</evidence>
<dbReference type="CDD" id="cd06661">
    <property type="entry name" value="GGCT_like"/>
    <property type="match status" value="1"/>
</dbReference>
<accession>A0A2V5HZ52</accession>
<dbReference type="InterPro" id="IPR013024">
    <property type="entry name" value="GGCT-like"/>
</dbReference>
<dbReference type="InterPro" id="IPR036568">
    <property type="entry name" value="GGCT-like_sf"/>
</dbReference>
<name>A0A2V5HZ52_9EURO</name>
<dbReference type="InterPro" id="IPR009288">
    <property type="entry name" value="AIG2-like_dom"/>
</dbReference>
<sequence length="221" mass="24063">MGDNTLFFYGTLMSPQILHRVIHGRPDPDPWQKAYLTIQPAVLHHYRRHRVRHADYPGIVAVPTSTTTTTTTPRVSSGTDPEEGGEGAGSKGDGAAESLPRTGAKAAAAAAAAEASSATVRGTLVTGLTEGDVYRLDLFEGEEYTKVKVRVQVMGEEEEGVRGGLETAASGPDGAETPKEVEALTYVWTAGRERLEAAEWDFEAFKRDKMAWWVEADERDW</sequence>
<dbReference type="AlphaFoldDB" id="A0A2V5HZ52"/>
<proteinExistence type="inferred from homology"/>
<dbReference type="Pfam" id="PF06094">
    <property type="entry name" value="GGACT"/>
    <property type="match status" value="2"/>
</dbReference>
<evidence type="ECO:0000256" key="4">
    <source>
        <dbReference type="SAM" id="MobiDB-lite"/>
    </source>
</evidence>
<organism evidence="6 7">
    <name type="scientific">Aspergillus indologenus CBS 114.80</name>
    <dbReference type="NCBI Taxonomy" id="1450541"/>
    <lineage>
        <taxon>Eukaryota</taxon>
        <taxon>Fungi</taxon>
        <taxon>Dikarya</taxon>
        <taxon>Ascomycota</taxon>
        <taxon>Pezizomycotina</taxon>
        <taxon>Eurotiomycetes</taxon>
        <taxon>Eurotiomycetidae</taxon>
        <taxon>Eurotiales</taxon>
        <taxon>Aspergillaceae</taxon>
        <taxon>Aspergillus</taxon>
        <taxon>Aspergillus subgen. Circumdati</taxon>
    </lineage>
</organism>
<dbReference type="Gene3D" id="3.10.490.10">
    <property type="entry name" value="Gamma-glutamyl cyclotransferase-like"/>
    <property type="match status" value="1"/>
</dbReference>
<evidence type="ECO:0000259" key="5">
    <source>
        <dbReference type="Pfam" id="PF06094"/>
    </source>
</evidence>
<dbReference type="EMBL" id="KZ825526">
    <property type="protein sequence ID" value="PYI29758.1"/>
    <property type="molecule type" value="Genomic_DNA"/>
</dbReference>
<reference evidence="6 7" key="1">
    <citation type="submission" date="2018-02" db="EMBL/GenBank/DDBJ databases">
        <title>The genomes of Aspergillus section Nigri reveals drivers in fungal speciation.</title>
        <authorList>
            <consortium name="DOE Joint Genome Institute"/>
            <person name="Vesth T.C."/>
            <person name="Nybo J."/>
            <person name="Theobald S."/>
            <person name="Brandl J."/>
            <person name="Frisvad J.C."/>
            <person name="Nielsen K.F."/>
            <person name="Lyhne E.K."/>
            <person name="Kogle M.E."/>
            <person name="Kuo A."/>
            <person name="Riley R."/>
            <person name="Clum A."/>
            <person name="Nolan M."/>
            <person name="Lipzen A."/>
            <person name="Salamov A."/>
            <person name="Henrissat B."/>
            <person name="Wiebenga A."/>
            <person name="De vries R.P."/>
            <person name="Grigoriev I.V."/>
            <person name="Mortensen U.H."/>
            <person name="Andersen M.R."/>
            <person name="Baker S.E."/>
        </authorList>
    </citation>
    <scope>NUCLEOTIDE SEQUENCE [LARGE SCALE GENOMIC DNA]</scope>
    <source>
        <strain evidence="6 7">CBS 114.80</strain>
    </source>
</reference>
<dbReference type="InterPro" id="IPR045038">
    <property type="entry name" value="AIG2-like"/>
</dbReference>
<feature type="domain" description="Gamma-glutamylcyclotransferase AIG2-like" evidence="5">
    <location>
        <begin position="6"/>
        <end position="63"/>
    </location>
</feature>
<keyword evidence="2" id="KW-0808">Transferase</keyword>
<keyword evidence="7" id="KW-1185">Reference proteome</keyword>
<protein>
    <recommendedName>
        <fullName evidence="3">Putative gamma-glutamylcyclotransferase</fullName>
    </recommendedName>
</protein>
<feature type="region of interest" description="Disordered" evidence="4">
    <location>
        <begin position="63"/>
        <end position="101"/>
    </location>
</feature>
<dbReference type="PANTHER" id="PTHR31544:SF2">
    <property type="entry name" value="AIG2-LIKE PROTEIN D"/>
    <property type="match status" value="1"/>
</dbReference>
<comment type="similarity">
    <text evidence="1">Belongs to the gamma-glutamylcyclotransferase family.</text>
</comment>
<dbReference type="SUPFAM" id="SSF110857">
    <property type="entry name" value="Gamma-glutamyl cyclotransferase-like"/>
    <property type="match status" value="1"/>
</dbReference>
<feature type="domain" description="Gamma-glutamylcyclotransferase AIG2-like" evidence="5">
    <location>
        <begin position="110"/>
        <end position="201"/>
    </location>
</feature>
<evidence type="ECO:0000256" key="2">
    <source>
        <dbReference type="ARBA" id="ARBA00022679"/>
    </source>
</evidence>
<evidence type="ECO:0000256" key="1">
    <source>
        <dbReference type="ARBA" id="ARBA00008861"/>
    </source>
</evidence>
<evidence type="ECO:0000313" key="6">
    <source>
        <dbReference type="EMBL" id="PYI29758.1"/>
    </source>
</evidence>
<gene>
    <name evidence="6" type="ORF">BP00DRAFT_427141</name>
</gene>
<dbReference type="PANTHER" id="PTHR31544">
    <property type="entry name" value="AIG2-LIKE PROTEIN D"/>
    <property type="match status" value="1"/>
</dbReference>
<evidence type="ECO:0000256" key="3">
    <source>
        <dbReference type="ARBA" id="ARBA00030602"/>
    </source>
</evidence>